<proteinExistence type="predicted"/>
<dbReference type="AlphaFoldDB" id="A0A366HJ36"/>
<evidence type="ECO:0000256" key="1">
    <source>
        <dbReference type="SAM" id="SignalP"/>
    </source>
</evidence>
<feature type="signal peptide" evidence="1">
    <location>
        <begin position="1"/>
        <end position="20"/>
    </location>
</feature>
<organism evidence="2 3">
    <name type="scientific">Roseimicrobium gellanilyticum</name>
    <dbReference type="NCBI Taxonomy" id="748857"/>
    <lineage>
        <taxon>Bacteria</taxon>
        <taxon>Pseudomonadati</taxon>
        <taxon>Verrucomicrobiota</taxon>
        <taxon>Verrucomicrobiia</taxon>
        <taxon>Verrucomicrobiales</taxon>
        <taxon>Verrucomicrobiaceae</taxon>
        <taxon>Roseimicrobium</taxon>
    </lineage>
</organism>
<dbReference type="OrthoDB" id="189347at2"/>
<keyword evidence="1" id="KW-0732">Signal</keyword>
<name>A0A366HJ36_9BACT</name>
<evidence type="ECO:0000313" key="3">
    <source>
        <dbReference type="Proteomes" id="UP000253426"/>
    </source>
</evidence>
<comment type="caution">
    <text evidence="2">The sequence shown here is derived from an EMBL/GenBank/DDBJ whole genome shotgun (WGS) entry which is preliminary data.</text>
</comment>
<reference evidence="2 3" key="1">
    <citation type="submission" date="2018-06" db="EMBL/GenBank/DDBJ databases">
        <title>Genomic Encyclopedia of Type Strains, Phase IV (KMG-IV): sequencing the most valuable type-strain genomes for metagenomic binning, comparative biology and taxonomic classification.</title>
        <authorList>
            <person name="Goeker M."/>
        </authorList>
    </citation>
    <scope>NUCLEOTIDE SEQUENCE [LARGE SCALE GENOMIC DNA]</scope>
    <source>
        <strain evidence="2 3">DSM 25532</strain>
    </source>
</reference>
<sequence>MKRVSLFLMAALLLTGAASAQTNVPAALQKKFPSLRVQPKVATKRDPVQGSFYMQKMTITPSVIVEGAATQPQGAMEATMLIIAMDTGAKYRERREIYKVHAAETIQIAAVDKAIKRELEFRPSKTQFDSYRDTSNVGGAVYKWYVFGLRDAETKQLLHFETNCVPLQKHTASNPDGRSKFLALATGSLFDTEFK</sequence>
<dbReference type="Proteomes" id="UP000253426">
    <property type="component" value="Unassembled WGS sequence"/>
</dbReference>
<keyword evidence="3" id="KW-1185">Reference proteome</keyword>
<gene>
    <name evidence="2" type="ORF">DES53_10691</name>
</gene>
<evidence type="ECO:0000313" key="2">
    <source>
        <dbReference type="EMBL" id="RBP42385.1"/>
    </source>
</evidence>
<accession>A0A366HJ36</accession>
<protein>
    <recommendedName>
        <fullName evidence="4">Secreted protein</fullName>
    </recommendedName>
</protein>
<feature type="chain" id="PRO_5017041577" description="Secreted protein" evidence="1">
    <location>
        <begin position="21"/>
        <end position="195"/>
    </location>
</feature>
<evidence type="ECO:0008006" key="4">
    <source>
        <dbReference type="Google" id="ProtNLM"/>
    </source>
</evidence>
<dbReference type="RefSeq" id="WP_113959522.1">
    <property type="nucleotide sequence ID" value="NZ_QNRR01000006.1"/>
</dbReference>
<dbReference type="EMBL" id="QNRR01000006">
    <property type="protein sequence ID" value="RBP42385.1"/>
    <property type="molecule type" value="Genomic_DNA"/>
</dbReference>